<organism evidence="3 4">
    <name type="scientific">Mycobacterium conspicuum</name>
    <dbReference type="NCBI Taxonomy" id="44010"/>
    <lineage>
        <taxon>Bacteria</taxon>
        <taxon>Bacillati</taxon>
        <taxon>Actinomycetota</taxon>
        <taxon>Actinomycetes</taxon>
        <taxon>Mycobacteriales</taxon>
        <taxon>Mycobacteriaceae</taxon>
        <taxon>Mycobacterium</taxon>
    </lineage>
</organism>
<keyword evidence="2" id="KW-0472">Membrane</keyword>
<feature type="transmembrane region" description="Helical" evidence="2">
    <location>
        <begin position="46"/>
        <end position="63"/>
    </location>
</feature>
<name>A0A7I7YBU5_9MYCO</name>
<dbReference type="RefSeq" id="WP_085235292.1">
    <property type="nucleotide sequence ID" value="NZ_AP022613.1"/>
</dbReference>
<gene>
    <name evidence="3" type="ORF">MCNS_22520</name>
</gene>
<protein>
    <submittedName>
        <fullName evidence="3">Uncharacterized protein</fullName>
    </submittedName>
</protein>
<feature type="transmembrane region" description="Helical" evidence="2">
    <location>
        <begin position="126"/>
        <end position="148"/>
    </location>
</feature>
<dbReference type="Proteomes" id="UP000467385">
    <property type="component" value="Chromosome"/>
</dbReference>
<keyword evidence="2" id="KW-0812">Transmembrane</keyword>
<feature type="compositionally biased region" description="Acidic residues" evidence="1">
    <location>
        <begin position="20"/>
        <end position="32"/>
    </location>
</feature>
<accession>A0A7I7YBU5</accession>
<feature type="transmembrane region" description="Helical" evidence="2">
    <location>
        <begin position="98"/>
        <end position="119"/>
    </location>
</feature>
<keyword evidence="4" id="KW-1185">Reference proteome</keyword>
<evidence type="ECO:0000256" key="1">
    <source>
        <dbReference type="SAM" id="MobiDB-lite"/>
    </source>
</evidence>
<feature type="compositionally biased region" description="Basic and acidic residues" evidence="1">
    <location>
        <begin position="1"/>
        <end position="18"/>
    </location>
</feature>
<sequence length="154" mass="16636">MAPEQQSEHPLPDLKGGEVGEVDYPPDADEPDPGNPPTLRLRVAKWDLLCTLVLTALLLYLATATEWPFRLYGFLKDVCTGDSCGPVPYGVDIYIYPVSWGGIGAALAAAGIGPFVSLLKGWYMSFWPVLSLAIVMVSSVAGSVLTVFSARYWV</sequence>
<evidence type="ECO:0000256" key="2">
    <source>
        <dbReference type="SAM" id="Phobius"/>
    </source>
</evidence>
<reference evidence="3 4" key="1">
    <citation type="journal article" date="2019" name="Emerg. Microbes Infect.">
        <title>Comprehensive subspecies identification of 175 nontuberculous mycobacteria species based on 7547 genomic profiles.</title>
        <authorList>
            <person name="Matsumoto Y."/>
            <person name="Kinjo T."/>
            <person name="Motooka D."/>
            <person name="Nabeya D."/>
            <person name="Jung N."/>
            <person name="Uechi K."/>
            <person name="Horii T."/>
            <person name="Iida T."/>
            <person name="Fujita J."/>
            <person name="Nakamura S."/>
        </authorList>
    </citation>
    <scope>NUCLEOTIDE SEQUENCE [LARGE SCALE GENOMIC DNA]</scope>
    <source>
        <strain evidence="3 4">JCM 14738</strain>
    </source>
</reference>
<evidence type="ECO:0000313" key="3">
    <source>
        <dbReference type="EMBL" id="BBZ39189.1"/>
    </source>
</evidence>
<dbReference type="EMBL" id="AP022613">
    <property type="protein sequence ID" value="BBZ39189.1"/>
    <property type="molecule type" value="Genomic_DNA"/>
</dbReference>
<feature type="region of interest" description="Disordered" evidence="1">
    <location>
        <begin position="1"/>
        <end position="36"/>
    </location>
</feature>
<proteinExistence type="predicted"/>
<keyword evidence="2" id="KW-1133">Transmembrane helix</keyword>
<dbReference type="AlphaFoldDB" id="A0A7I7YBU5"/>
<evidence type="ECO:0000313" key="4">
    <source>
        <dbReference type="Proteomes" id="UP000467385"/>
    </source>
</evidence>